<protein>
    <recommendedName>
        <fullName evidence="2">Elongation factor P-like protein</fullName>
    </recommendedName>
</protein>
<dbReference type="SMART" id="SM01185">
    <property type="entry name" value="EFP"/>
    <property type="match status" value="1"/>
</dbReference>
<dbReference type="SMART" id="SM00841">
    <property type="entry name" value="Elong-fact-P_C"/>
    <property type="match status" value="1"/>
</dbReference>
<evidence type="ECO:0000259" key="4">
    <source>
        <dbReference type="SMART" id="SM01185"/>
    </source>
</evidence>
<dbReference type="GO" id="GO:0043043">
    <property type="term" value="P:peptide biosynthetic process"/>
    <property type="evidence" value="ECO:0007669"/>
    <property type="project" value="InterPro"/>
</dbReference>
<comment type="caution">
    <text evidence="5">The sequence shown here is derived from an EMBL/GenBank/DDBJ whole genome shotgun (WGS) entry which is preliminary data.</text>
</comment>
<dbReference type="EMBL" id="JAGIBU010000001">
    <property type="protein sequence ID" value="MBS7823631.1"/>
    <property type="molecule type" value="Genomic_DNA"/>
</dbReference>
<dbReference type="SUPFAM" id="SSF50249">
    <property type="entry name" value="Nucleic acid-binding proteins"/>
    <property type="match status" value="2"/>
</dbReference>
<dbReference type="PANTHER" id="PTHR30053:SF14">
    <property type="entry name" value="TRANSLATION ELONGATION FACTOR KOW-LIKE DOMAIN-CONTAINING PROTEIN"/>
    <property type="match status" value="1"/>
</dbReference>
<feature type="domain" description="Elongation factor P C-terminal" evidence="3">
    <location>
        <begin position="131"/>
        <end position="186"/>
    </location>
</feature>
<dbReference type="Proteomes" id="UP000680020">
    <property type="component" value="Unassembled WGS sequence"/>
</dbReference>
<dbReference type="SUPFAM" id="SSF50104">
    <property type="entry name" value="Translation proteins SH3-like domain"/>
    <property type="match status" value="1"/>
</dbReference>
<dbReference type="InterPro" id="IPR011897">
    <property type="entry name" value="Transl_elong_p-like_YeiP"/>
</dbReference>
<dbReference type="Pfam" id="PF01132">
    <property type="entry name" value="EFP"/>
    <property type="match status" value="1"/>
</dbReference>
<feature type="domain" description="Translation elongation factor P/YeiP central" evidence="4">
    <location>
        <begin position="68"/>
        <end position="123"/>
    </location>
</feature>
<keyword evidence="5" id="KW-0251">Elongation factor</keyword>
<keyword evidence="5" id="KW-0648">Protein biosynthesis</keyword>
<dbReference type="AlphaFoldDB" id="A0AB35BV92"/>
<dbReference type="Pfam" id="PF09285">
    <property type="entry name" value="Elong-fact-P_C"/>
    <property type="match status" value="1"/>
</dbReference>
<dbReference type="PIRSF" id="PIRSF005901">
    <property type="entry name" value="EF-P"/>
    <property type="match status" value="1"/>
</dbReference>
<dbReference type="Gene3D" id="2.40.50.140">
    <property type="entry name" value="Nucleic acid-binding proteins"/>
    <property type="match status" value="2"/>
</dbReference>
<reference evidence="5" key="1">
    <citation type="submission" date="2021-03" db="EMBL/GenBank/DDBJ databases">
        <title>Identification and antibiotic profiling of Wohlfahrtiimonas chitiniclastica, an underestimated human pathogen.</title>
        <authorList>
            <person name="Kopf A."/>
            <person name="Bunk B."/>
            <person name="Coldewey S."/>
            <person name="Gunzer F."/>
            <person name="Riedel T."/>
            <person name="Schroettner P."/>
        </authorList>
    </citation>
    <scope>NUCLEOTIDE SEQUENCE</scope>
    <source>
        <strain evidence="5">DSM 100917</strain>
    </source>
</reference>
<sequence>MKANEIKRHTVIAHNGLYYVVREVEKSAPTARGGNTTYRIQMFSIPDGHKVDLSLRADDDLESVDLSKREATFSYMDGEDYVFMDVENYTQYVLSSKIVADMKGYIIEGVEGYYVSLIDDQPIALSPPQSIVLEIVDTAPELKGGSATKRTKPARLSTGIDVQVPDYIENGTKIRVNTETGEFMGRE</sequence>
<dbReference type="PANTHER" id="PTHR30053">
    <property type="entry name" value="ELONGATION FACTOR P"/>
    <property type="match status" value="1"/>
</dbReference>
<dbReference type="RefSeq" id="WP_008315060.1">
    <property type="nucleotide sequence ID" value="NZ_CP115969.1"/>
</dbReference>
<dbReference type="NCBIfam" id="NF001810">
    <property type="entry name" value="PRK00529.1"/>
    <property type="match status" value="1"/>
</dbReference>
<comment type="similarity">
    <text evidence="1 2">Belongs to the elongation factor P family.</text>
</comment>
<dbReference type="Pfam" id="PF08207">
    <property type="entry name" value="EFP_N"/>
    <property type="match status" value="1"/>
</dbReference>
<dbReference type="GO" id="GO:0003746">
    <property type="term" value="F:translation elongation factor activity"/>
    <property type="evidence" value="ECO:0007669"/>
    <property type="project" value="UniProtKB-UniRule"/>
</dbReference>
<dbReference type="InterPro" id="IPR012340">
    <property type="entry name" value="NA-bd_OB-fold"/>
</dbReference>
<dbReference type="InterPro" id="IPR014722">
    <property type="entry name" value="Rib_uL2_dom2"/>
</dbReference>
<dbReference type="FunFam" id="2.40.50.140:FF:000004">
    <property type="entry name" value="Elongation factor P"/>
    <property type="match status" value="1"/>
</dbReference>
<organism evidence="5 6">
    <name type="scientific">Wohlfahrtiimonas chitiniclastica</name>
    <dbReference type="NCBI Taxonomy" id="400946"/>
    <lineage>
        <taxon>Bacteria</taxon>
        <taxon>Pseudomonadati</taxon>
        <taxon>Pseudomonadota</taxon>
        <taxon>Gammaproteobacteria</taxon>
        <taxon>Cardiobacteriales</taxon>
        <taxon>Ignatzschineriaceae</taxon>
        <taxon>Wohlfahrtiimonas</taxon>
    </lineage>
</organism>
<dbReference type="InterPro" id="IPR015365">
    <property type="entry name" value="Elong-fact-P_C"/>
</dbReference>
<evidence type="ECO:0000313" key="5">
    <source>
        <dbReference type="EMBL" id="MBS7823631.1"/>
    </source>
</evidence>
<dbReference type="GO" id="GO:0005829">
    <property type="term" value="C:cytosol"/>
    <property type="evidence" value="ECO:0007669"/>
    <property type="project" value="UniProtKB-ARBA"/>
</dbReference>
<evidence type="ECO:0000256" key="1">
    <source>
        <dbReference type="ARBA" id="ARBA00009479"/>
    </source>
</evidence>
<dbReference type="PROSITE" id="PS01275">
    <property type="entry name" value="EFP"/>
    <property type="match status" value="1"/>
</dbReference>
<proteinExistence type="inferred from homology"/>
<dbReference type="Gene3D" id="2.30.30.30">
    <property type="match status" value="1"/>
</dbReference>
<gene>
    <name evidence="5" type="primary">yeiP</name>
    <name evidence="5" type="ORF">J7561_00235</name>
</gene>
<dbReference type="GeneID" id="58263338"/>
<name>A0AB35BV92_9GAMM</name>
<dbReference type="InterPro" id="IPR013852">
    <property type="entry name" value="Transl_elong_P/YeiP_CS"/>
</dbReference>
<dbReference type="NCBIfam" id="NF003392">
    <property type="entry name" value="PRK04542.1"/>
    <property type="match status" value="1"/>
</dbReference>
<dbReference type="InterPro" id="IPR013185">
    <property type="entry name" value="Transl_elong_KOW-like"/>
</dbReference>
<dbReference type="InterPro" id="IPR020599">
    <property type="entry name" value="Transl_elong_fac_P/YeiP"/>
</dbReference>
<evidence type="ECO:0000256" key="2">
    <source>
        <dbReference type="HAMAP-Rule" id="MF_00646"/>
    </source>
</evidence>
<dbReference type="InterPro" id="IPR008991">
    <property type="entry name" value="Translation_prot_SH3-like_sf"/>
</dbReference>
<dbReference type="InterPro" id="IPR001059">
    <property type="entry name" value="Transl_elong_P/YeiP_cen"/>
</dbReference>
<dbReference type="HAMAP" id="MF_00646">
    <property type="entry name" value="EFP"/>
    <property type="match status" value="1"/>
</dbReference>
<evidence type="ECO:0000259" key="3">
    <source>
        <dbReference type="SMART" id="SM00841"/>
    </source>
</evidence>
<evidence type="ECO:0000313" key="6">
    <source>
        <dbReference type="Proteomes" id="UP000680020"/>
    </source>
</evidence>
<dbReference type="CDD" id="cd05794">
    <property type="entry name" value="S1_EF-P_repeat_2"/>
    <property type="match status" value="1"/>
</dbReference>
<accession>A0AB35BV92</accession>